<reference evidence="1" key="1">
    <citation type="submission" date="2020-07" db="EMBL/GenBank/DDBJ databases">
        <authorList>
            <person name="Pettersson B.M.F."/>
            <person name="Behra P.R.K."/>
            <person name="Ramesh M."/>
            <person name="Das S."/>
            <person name="Dasgupta S."/>
            <person name="Kirsebom L.A."/>
        </authorList>
    </citation>
    <scope>NUCLEOTIDE SEQUENCE</scope>
    <source>
        <strain evidence="1">DSM 45406</strain>
    </source>
</reference>
<organism evidence="1 4">
    <name type="scientific">Mycolicibacterium rufum</name>
    <dbReference type="NCBI Taxonomy" id="318424"/>
    <lineage>
        <taxon>Bacteria</taxon>
        <taxon>Bacillati</taxon>
        <taxon>Actinomycetota</taxon>
        <taxon>Actinomycetes</taxon>
        <taxon>Mycobacteriales</taxon>
        <taxon>Mycobacteriaceae</taxon>
        <taxon>Mycolicibacterium</taxon>
    </lineage>
</organism>
<dbReference type="RefSeq" id="WP_043411946.1">
    <property type="nucleotide sequence ID" value="NZ_CP092427.2"/>
</dbReference>
<reference evidence="1" key="2">
    <citation type="journal article" date="2022" name="BMC Genomics">
        <title>Comparative genome analysis of mycobacteria focusing on tRNA and non-coding RNA.</title>
        <authorList>
            <person name="Behra P.R.K."/>
            <person name="Pettersson B.M.F."/>
            <person name="Ramesh M."/>
            <person name="Das S."/>
            <person name="Dasgupta S."/>
            <person name="Kirsebom L.A."/>
        </authorList>
    </citation>
    <scope>NUCLEOTIDE SEQUENCE</scope>
    <source>
        <strain evidence="1">DSM 45406</strain>
    </source>
</reference>
<keyword evidence="1" id="KW-0238">DNA-binding</keyword>
<evidence type="ECO:0000313" key="1">
    <source>
        <dbReference type="EMBL" id="MCV7070923.1"/>
    </source>
</evidence>
<protein>
    <submittedName>
        <fullName evidence="1">DNA-binding protein</fullName>
    </submittedName>
</protein>
<proteinExistence type="predicted"/>
<gene>
    <name evidence="1" type="ORF">H7H73_11315</name>
    <name evidence="2" type="ORF">MJO55_21610</name>
</gene>
<sequence>MPVLEQFYDAAETMLEAHRRGHVDVTESTVRKAAYYGARPLKRTKIGARAFFARGDIEAWLESRIQRID</sequence>
<dbReference type="Proteomes" id="UP001140272">
    <property type="component" value="Unassembled WGS sequence"/>
</dbReference>
<dbReference type="Proteomes" id="UP001055159">
    <property type="component" value="Chromosome"/>
</dbReference>
<reference evidence="2" key="3">
    <citation type="submission" date="2022-08" db="EMBL/GenBank/DDBJ databases">
        <title>Whole genome sequencing of non-tuberculosis mycobacteria type-strains.</title>
        <authorList>
            <person name="Igarashi Y."/>
            <person name="Osugi A."/>
            <person name="Mitarai S."/>
        </authorList>
    </citation>
    <scope>NUCLEOTIDE SEQUENCE</scope>
    <source>
        <strain evidence="2">JCM 16372</strain>
    </source>
</reference>
<evidence type="ECO:0000313" key="3">
    <source>
        <dbReference type="Proteomes" id="UP001055159"/>
    </source>
</evidence>
<evidence type="ECO:0000313" key="4">
    <source>
        <dbReference type="Proteomes" id="UP001140272"/>
    </source>
</evidence>
<keyword evidence="3" id="KW-1185">Reference proteome</keyword>
<dbReference type="EMBL" id="CP092427">
    <property type="protein sequence ID" value="ULP35823.1"/>
    <property type="molecule type" value="Genomic_DNA"/>
</dbReference>
<dbReference type="EMBL" id="JACKRN010000419">
    <property type="protein sequence ID" value="MCV7070923.1"/>
    <property type="molecule type" value="Genomic_DNA"/>
</dbReference>
<dbReference type="AlphaFoldDB" id="A0A9X2YBW6"/>
<name>A0A9X2YBW6_9MYCO</name>
<dbReference type="GO" id="GO:0003677">
    <property type="term" value="F:DNA binding"/>
    <property type="evidence" value="ECO:0007669"/>
    <property type="project" value="UniProtKB-KW"/>
</dbReference>
<accession>A0A9X2YBW6</accession>
<evidence type="ECO:0000313" key="2">
    <source>
        <dbReference type="EMBL" id="ULP35823.1"/>
    </source>
</evidence>